<keyword evidence="2 8" id="KW-0732">Signal</keyword>
<dbReference type="Proteomes" id="UP001165124">
    <property type="component" value="Unassembled WGS sequence"/>
</dbReference>
<accession>A0A9W6UYW4</accession>
<evidence type="ECO:0000256" key="7">
    <source>
        <dbReference type="PIRSR" id="PIRSR002854-1"/>
    </source>
</evidence>
<evidence type="ECO:0000256" key="1">
    <source>
        <dbReference type="ARBA" id="ARBA00004635"/>
    </source>
</evidence>
<dbReference type="CDD" id="cd13597">
    <property type="entry name" value="PBP2_lipoprotein_Tp32"/>
    <property type="match status" value="1"/>
</dbReference>
<gene>
    <name evidence="9" type="ORF">Arub01_49210</name>
</gene>
<comment type="caution">
    <text evidence="9">The sequence shown here is derived from an EMBL/GenBank/DDBJ whole genome shotgun (WGS) entry which is preliminary data.</text>
</comment>
<comment type="subcellular location">
    <subcellularLocation>
        <location evidence="1">Membrane</location>
        <topology evidence="1">Lipid-anchor</topology>
    </subcellularLocation>
</comment>
<name>A0A9W6UYW4_9ACTN</name>
<dbReference type="PANTHER" id="PTHR30429:SF0">
    <property type="entry name" value="METHIONINE-BINDING LIPOPROTEIN METQ"/>
    <property type="match status" value="1"/>
</dbReference>
<proteinExistence type="inferred from homology"/>
<dbReference type="EMBL" id="BSRZ01000016">
    <property type="protein sequence ID" value="GLW66677.1"/>
    <property type="molecule type" value="Genomic_DNA"/>
</dbReference>
<dbReference type="GO" id="GO:0016020">
    <property type="term" value="C:membrane"/>
    <property type="evidence" value="ECO:0007669"/>
    <property type="project" value="UniProtKB-SubCell"/>
</dbReference>
<evidence type="ECO:0000313" key="9">
    <source>
        <dbReference type="EMBL" id="GLW66677.1"/>
    </source>
</evidence>
<feature type="signal peptide" evidence="8">
    <location>
        <begin position="1"/>
        <end position="25"/>
    </location>
</feature>
<dbReference type="AlphaFoldDB" id="A0A9W6UYW4"/>
<dbReference type="InterPro" id="IPR004872">
    <property type="entry name" value="Lipoprotein_NlpA"/>
</dbReference>
<keyword evidence="5 6" id="KW-0449">Lipoprotein</keyword>
<sequence length="268" mass="28465">MLRKITALVASAGLLLGLAGCGGGADSDDTLTVGATSVPHAEILKFVKDNLAAKNGLKLEIREFSNYEQLNPALNDGQLDANYFQHKPYLDESNQKTGQKLTFVAGVHLEPLGVYSKKVGDLQDLRQGATVAVPSDPSNEARALKLLADNGLITLKPGAGQNATEKDIAANPKNITIKPADAAALPRQLPDVDASVINGNYALEAKLTPAEDALVSEKAEGNPYVNGVVTKPEDADDPQIKKLVELLRSPEVKKFIEDTYKGSVLPAF</sequence>
<reference evidence="9" key="1">
    <citation type="submission" date="2023-02" db="EMBL/GenBank/DDBJ databases">
        <title>Actinomadura rubrobrunea NBRC 14622.</title>
        <authorList>
            <person name="Ichikawa N."/>
            <person name="Sato H."/>
            <person name="Tonouchi N."/>
        </authorList>
    </citation>
    <scope>NUCLEOTIDE SEQUENCE</scope>
    <source>
        <strain evidence="9">NBRC 14622</strain>
    </source>
</reference>
<evidence type="ECO:0000256" key="5">
    <source>
        <dbReference type="ARBA" id="ARBA00023288"/>
    </source>
</evidence>
<keyword evidence="4" id="KW-0564">Palmitate</keyword>
<dbReference type="Pfam" id="PF03180">
    <property type="entry name" value="Lipoprotein_9"/>
    <property type="match status" value="1"/>
</dbReference>
<dbReference type="PANTHER" id="PTHR30429">
    <property type="entry name" value="D-METHIONINE-BINDING LIPOPROTEIN METQ"/>
    <property type="match status" value="1"/>
</dbReference>
<evidence type="ECO:0000256" key="8">
    <source>
        <dbReference type="SAM" id="SignalP"/>
    </source>
</evidence>
<dbReference type="PIRSF" id="PIRSF002854">
    <property type="entry name" value="MetQ"/>
    <property type="match status" value="1"/>
</dbReference>
<protein>
    <recommendedName>
        <fullName evidence="6">Lipoprotein</fullName>
    </recommendedName>
</protein>
<evidence type="ECO:0000313" key="10">
    <source>
        <dbReference type="Proteomes" id="UP001165124"/>
    </source>
</evidence>
<evidence type="ECO:0000256" key="4">
    <source>
        <dbReference type="ARBA" id="ARBA00023139"/>
    </source>
</evidence>
<keyword evidence="3" id="KW-0472">Membrane</keyword>
<dbReference type="PROSITE" id="PS51257">
    <property type="entry name" value="PROKAR_LIPOPROTEIN"/>
    <property type="match status" value="1"/>
</dbReference>
<evidence type="ECO:0000256" key="3">
    <source>
        <dbReference type="ARBA" id="ARBA00023136"/>
    </source>
</evidence>
<keyword evidence="10" id="KW-1185">Reference proteome</keyword>
<organism evidence="9 10">
    <name type="scientific">Actinomadura rubrobrunea</name>
    <dbReference type="NCBI Taxonomy" id="115335"/>
    <lineage>
        <taxon>Bacteria</taxon>
        <taxon>Bacillati</taxon>
        <taxon>Actinomycetota</taxon>
        <taxon>Actinomycetes</taxon>
        <taxon>Streptosporangiales</taxon>
        <taxon>Thermomonosporaceae</taxon>
        <taxon>Actinomadura</taxon>
    </lineage>
</organism>
<feature type="chain" id="PRO_5040922463" description="Lipoprotein" evidence="8">
    <location>
        <begin position="26"/>
        <end position="268"/>
    </location>
</feature>
<dbReference type="RefSeq" id="WP_067907951.1">
    <property type="nucleotide sequence ID" value="NZ_BSRZ01000016.1"/>
</dbReference>
<dbReference type="Gene3D" id="3.40.190.10">
    <property type="entry name" value="Periplasmic binding protein-like II"/>
    <property type="match status" value="2"/>
</dbReference>
<feature type="lipid moiety-binding region" description="S-diacylglycerol cysteine" evidence="7">
    <location>
        <position position="21"/>
    </location>
</feature>
<evidence type="ECO:0000256" key="6">
    <source>
        <dbReference type="PIRNR" id="PIRNR002854"/>
    </source>
</evidence>
<evidence type="ECO:0000256" key="2">
    <source>
        <dbReference type="ARBA" id="ARBA00022729"/>
    </source>
</evidence>
<comment type="similarity">
    <text evidence="6">Belongs to the nlpA lipoprotein family.</text>
</comment>
<dbReference type="SUPFAM" id="SSF53850">
    <property type="entry name" value="Periplasmic binding protein-like II"/>
    <property type="match status" value="1"/>
</dbReference>